<reference evidence="1 2" key="1">
    <citation type="submission" date="2019-01" db="EMBL/GenBank/DDBJ databases">
        <title>Genome sequencing of strain FW10M-9.</title>
        <authorList>
            <person name="Heo J."/>
            <person name="Kim S.-J."/>
            <person name="Kim J.-S."/>
            <person name="Hong S.-B."/>
            <person name="Kwon S.-W."/>
        </authorList>
    </citation>
    <scope>NUCLEOTIDE SEQUENCE [LARGE SCALE GENOMIC DNA]</scope>
    <source>
        <strain evidence="1 2">FW10M-9</strain>
    </source>
</reference>
<dbReference type="EMBL" id="CP035493">
    <property type="protein sequence ID" value="QAY68631.1"/>
    <property type="molecule type" value="Genomic_DNA"/>
</dbReference>
<evidence type="ECO:0000313" key="2">
    <source>
        <dbReference type="Proteomes" id="UP000292118"/>
    </source>
</evidence>
<dbReference type="RefSeq" id="WP_129186034.1">
    <property type="nucleotide sequence ID" value="NZ_CP035493.1"/>
</dbReference>
<proteinExistence type="predicted"/>
<name>A0A4V0YFR5_9MICO</name>
<dbReference type="AlphaFoldDB" id="A0A4V0YFR5"/>
<keyword evidence="2" id="KW-1185">Reference proteome</keyword>
<evidence type="ECO:0000313" key="1">
    <source>
        <dbReference type="EMBL" id="QAY68631.1"/>
    </source>
</evidence>
<gene>
    <name evidence="1" type="ORF">ET471_00025</name>
</gene>
<dbReference type="KEGG" id="xya:ET471_00025"/>
<sequence>MAASDDPVTFARAVATTLFAWDTTDRRPVDAHRDPIIAVGDPAGIETPGLVADLALYLPTAEAWKLLSGYSTRQWLDITAAAVPASWPGIAANAPAGSLAPGTTAVTIDGIRHRAGTWEGEHVHDKFTVAFTMFVVCGPTHPTCHLLRLGALDTPLR</sequence>
<organism evidence="1 2">
    <name type="scientific">Xylanimonas protaetiae</name>
    <dbReference type="NCBI Taxonomy" id="2509457"/>
    <lineage>
        <taxon>Bacteria</taxon>
        <taxon>Bacillati</taxon>
        <taxon>Actinomycetota</taxon>
        <taxon>Actinomycetes</taxon>
        <taxon>Micrococcales</taxon>
        <taxon>Promicromonosporaceae</taxon>
        <taxon>Xylanimonas</taxon>
    </lineage>
</organism>
<dbReference type="OrthoDB" id="3239891at2"/>
<accession>A0A4V0YFR5</accession>
<dbReference type="Proteomes" id="UP000292118">
    <property type="component" value="Chromosome"/>
</dbReference>
<protein>
    <submittedName>
        <fullName evidence="1">Uncharacterized protein</fullName>
    </submittedName>
</protein>